<feature type="compositionally biased region" description="Basic and acidic residues" evidence="4">
    <location>
        <begin position="373"/>
        <end position="386"/>
    </location>
</feature>
<evidence type="ECO:0000259" key="5">
    <source>
        <dbReference type="SMART" id="SM01082"/>
    </source>
</evidence>
<feature type="compositionally biased region" description="Basic and acidic residues" evidence="4">
    <location>
        <begin position="128"/>
        <end position="148"/>
    </location>
</feature>
<feature type="compositionally biased region" description="Basic and acidic residues" evidence="4">
    <location>
        <begin position="303"/>
        <end position="318"/>
    </location>
</feature>
<dbReference type="AlphaFoldDB" id="A0AAD8JI10"/>
<name>A0AAD8JI10_9APIA</name>
<sequence length="485" mass="54249">MAEEDSIESQIEVAMASRIPHFRQQSDSLTFEGVRRLLEKDLGLDKYALDVHKRFVKQLLSKFLDGDDDDMTKDSEKTVEKSVSTAGDVGAESESNLADKDVKESNTKEEGKMEESPVMGLLTVSESPETRVVDTEDTPKDESPSEITVKEAMSKRAAYFKANSENVTMAGVRRLLEKDLKLDEFTLDPFKKLIREEIDKVFASKASALSTDNKKKSAQRKTSKKVSSGESSNSSDNGNDDVEEVKPRKKVVRKEKVQTSKTPIKRKRPEKETKVSRKKQNKLAKMTSEEVSGDDGENDPEDGQSHSSEEKPVKKKEVSTAAAYGKGVERLKSIIKACGMSVPPIVYKKAKQVPDDEREDFIVKELEKILEKEGLSRKPDEKDIKEVRKRKERAKELEGIDMSNIVQSSRRRSTLSFIPPPKPKISVDSDADDTENSDDGTDDGTDDENSDEDNSDGDGDVDDNDVEEQNDSQNDEPHEDNEDSD</sequence>
<feature type="compositionally biased region" description="Basic and acidic residues" evidence="4">
    <location>
        <begin position="97"/>
        <end position="115"/>
    </location>
</feature>
<feature type="region of interest" description="Disordered" evidence="4">
    <location>
        <begin position="66"/>
        <end position="148"/>
    </location>
</feature>
<accession>A0AAD8JI10</accession>
<feature type="region of interest" description="Disordered" evidence="4">
    <location>
        <begin position="373"/>
        <end position="485"/>
    </location>
</feature>
<feature type="compositionally biased region" description="Low complexity" evidence="4">
    <location>
        <begin position="225"/>
        <end position="237"/>
    </location>
</feature>
<dbReference type="GO" id="GO:0005634">
    <property type="term" value="C:nucleus"/>
    <property type="evidence" value="ECO:0007669"/>
    <property type="project" value="UniProtKB-SubCell"/>
</dbReference>
<proteinExistence type="predicted"/>
<evidence type="ECO:0000313" key="7">
    <source>
        <dbReference type="Proteomes" id="UP001237642"/>
    </source>
</evidence>
<dbReference type="SMART" id="SM01082">
    <property type="entry name" value="CHZ"/>
    <property type="match status" value="1"/>
</dbReference>
<comment type="subcellular location">
    <subcellularLocation>
        <location evidence="1">Nucleus</location>
    </subcellularLocation>
</comment>
<keyword evidence="7" id="KW-1185">Reference proteome</keyword>
<organism evidence="6 7">
    <name type="scientific">Heracleum sosnowskyi</name>
    <dbReference type="NCBI Taxonomy" id="360622"/>
    <lineage>
        <taxon>Eukaryota</taxon>
        <taxon>Viridiplantae</taxon>
        <taxon>Streptophyta</taxon>
        <taxon>Embryophyta</taxon>
        <taxon>Tracheophyta</taxon>
        <taxon>Spermatophyta</taxon>
        <taxon>Magnoliopsida</taxon>
        <taxon>eudicotyledons</taxon>
        <taxon>Gunneridae</taxon>
        <taxon>Pentapetalae</taxon>
        <taxon>asterids</taxon>
        <taxon>campanulids</taxon>
        <taxon>Apiales</taxon>
        <taxon>Apiaceae</taxon>
        <taxon>Apioideae</taxon>
        <taxon>apioid superclade</taxon>
        <taxon>Tordylieae</taxon>
        <taxon>Tordyliinae</taxon>
        <taxon>Heracleum</taxon>
    </lineage>
</organism>
<reference evidence="6" key="1">
    <citation type="submission" date="2023-02" db="EMBL/GenBank/DDBJ databases">
        <title>Genome of toxic invasive species Heracleum sosnowskyi carries increased number of genes despite the absence of recent whole-genome duplications.</title>
        <authorList>
            <person name="Schelkunov M."/>
            <person name="Shtratnikova V."/>
            <person name="Makarenko M."/>
            <person name="Klepikova A."/>
            <person name="Omelchenko D."/>
            <person name="Novikova G."/>
            <person name="Obukhova E."/>
            <person name="Bogdanov V."/>
            <person name="Penin A."/>
            <person name="Logacheva M."/>
        </authorList>
    </citation>
    <scope>NUCLEOTIDE SEQUENCE</scope>
    <source>
        <strain evidence="6">Hsosn_3</strain>
        <tissue evidence="6">Leaf</tissue>
    </source>
</reference>
<keyword evidence="3" id="KW-0539">Nucleus</keyword>
<dbReference type="InterPro" id="IPR037647">
    <property type="entry name" value="HIRIP3"/>
</dbReference>
<dbReference type="InterPro" id="IPR019098">
    <property type="entry name" value="Histone_chaperone_domain_CHZ"/>
</dbReference>
<feature type="compositionally biased region" description="Acidic residues" evidence="4">
    <location>
        <begin position="429"/>
        <end position="485"/>
    </location>
</feature>
<feature type="region of interest" description="Disordered" evidence="4">
    <location>
        <begin position="204"/>
        <end position="319"/>
    </location>
</feature>
<dbReference type="PANTHER" id="PTHR15410">
    <property type="entry name" value="HIRA-INTERACTING PROTEIN 3"/>
    <property type="match status" value="1"/>
</dbReference>
<feature type="compositionally biased region" description="Acidic residues" evidence="4">
    <location>
        <begin position="291"/>
        <end position="302"/>
    </location>
</feature>
<dbReference type="Proteomes" id="UP001237642">
    <property type="component" value="Unassembled WGS sequence"/>
</dbReference>
<keyword evidence="2" id="KW-0143">Chaperone</keyword>
<evidence type="ECO:0000256" key="4">
    <source>
        <dbReference type="SAM" id="MobiDB-lite"/>
    </source>
</evidence>
<reference evidence="6" key="2">
    <citation type="submission" date="2023-05" db="EMBL/GenBank/DDBJ databases">
        <authorList>
            <person name="Schelkunov M.I."/>
        </authorList>
    </citation>
    <scope>NUCLEOTIDE SEQUENCE</scope>
    <source>
        <strain evidence="6">Hsosn_3</strain>
        <tissue evidence="6">Leaf</tissue>
    </source>
</reference>
<feature type="domain" description="Histone chaperone" evidence="5">
    <location>
        <begin position="391"/>
        <end position="426"/>
    </location>
</feature>
<dbReference type="Pfam" id="PF09649">
    <property type="entry name" value="CHZ"/>
    <property type="match status" value="1"/>
</dbReference>
<dbReference type="EMBL" id="JAUIZM010000001">
    <property type="protein sequence ID" value="KAK1404123.1"/>
    <property type="molecule type" value="Genomic_DNA"/>
</dbReference>
<evidence type="ECO:0000313" key="6">
    <source>
        <dbReference type="EMBL" id="KAK1404123.1"/>
    </source>
</evidence>
<dbReference type="PANTHER" id="PTHR15410:SF2">
    <property type="entry name" value="HIRA-INTERACTING PROTEIN 3"/>
    <property type="match status" value="1"/>
</dbReference>
<protein>
    <submittedName>
        <fullName evidence="6">CHZ domain-containing protein</fullName>
    </submittedName>
</protein>
<gene>
    <name evidence="6" type="ORF">POM88_003728</name>
</gene>
<comment type="caution">
    <text evidence="6">The sequence shown here is derived from an EMBL/GenBank/DDBJ whole genome shotgun (WGS) entry which is preliminary data.</text>
</comment>
<evidence type="ECO:0000256" key="1">
    <source>
        <dbReference type="ARBA" id="ARBA00004123"/>
    </source>
</evidence>
<evidence type="ECO:0000256" key="3">
    <source>
        <dbReference type="ARBA" id="ARBA00023242"/>
    </source>
</evidence>
<evidence type="ECO:0000256" key="2">
    <source>
        <dbReference type="ARBA" id="ARBA00023186"/>
    </source>
</evidence>